<dbReference type="PANTHER" id="PTHR15654:SF1">
    <property type="entry name" value="COILED-COIL DOMAIN-CONTAINING PROTEIN 96"/>
    <property type="match status" value="1"/>
</dbReference>
<accession>A0A8T0HKY3</accession>
<dbReference type="GO" id="GO:0060271">
    <property type="term" value="P:cilium assembly"/>
    <property type="evidence" value="ECO:0007669"/>
    <property type="project" value="TreeGrafter"/>
</dbReference>
<dbReference type="Proteomes" id="UP000822688">
    <property type="component" value="Chromosome V"/>
</dbReference>
<evidence type="ECO:0000256" key="1">
    <source>
        <dbReference type="ARBA" id="ARBA00004138"/>
    </source>
</evidence>
<dbReference type="GO" id="GO:0005930">
    <property type="term" value="C:axoneme"/>
    <property type="evidence" value="ECO:0007669"/>
    <property type="project" value="TreeGrafter"/>
</dbReference>
<dbReference type="InterPro" id="IPR051885">
    <property type="entry name" value="CC_CF"/>
</dbReference>
<comment type="caution">
    <text evidence="7">The sequence shown here is derived from an EMBL/GenBank/DDBJ whole genome shotgun (WGS) entry which is preliminary data.</text>
</comment>
<evidence type="ECO:0000259" key="6">
    <source>
        <dbReference type="Pfam" id="PF13870"/>
    </source>
</evidence>
<comment type="subcellular location">
    <subcellularLocation>
        <location evidence="1">Cell projection</location>
        <location evidence="1">Cilium</location>
    </subcellularLocation>
</comment>
<feature type="region of interest" description="Disordered" evidence="5">
    <location>
        <begin position="1"/>
        <end position="93"/>
    </location>
</feature>
<proteinExistence type="predicted"/>
<evidence type="ECO:0000256" key="2">
    <source>
        <dbReference type="ARBA" id="ARBA00023054"/>
    </source>
</evidence>
<evidence type="ECO:0000313" key="8">
    <source>
        <dbReference type="Proteomes" id="UP000822688"/>
    </source>
</evidence>
<evidence type="ECO:0000313" key="7">
    <source>
        <dbReference type="EMBL" id="KAG0571452.1"/>
    </source>
</evidence>
<feature type="compositionally biased region" description="Polar residues" evidence="5">
    <location>
        <begin position="1"/>
        <end position="10"/>
    </location>
</feature>
<evidence type="ECO:0000256" key="4">
    <source>
        <dbReference type="SAM" id="Coils"/>
    </source>
</evidence>
<keyword evidence="8" id="KW-1185">Reference proteome</keyword>
<gene>
    <name evidence="7" type="ORF">KC19_VG012300</name>
</gene>
<evidence type="ECO:0000256" key="5">
    <source>
        <dbReference type="SAM" id="MobiDB-lite"/>
    </source>
</evidence>
<keyword evidence="2 4" id="KW-0175">Coiled coil</keyword>
<name>A0A8T0HKY3_CERPU</name>
<organism evidence="7 8">
    <name type="scientific">Ceratodon purpureus</name>
    <name type="common">Fire moss</name>
    <name type="synonym">Dicranum purpureum</name>
    <dbReference type="NCBI Taxonomy" id="3225"/>
    <lineage>
        <taxon>Eukaryota</taxon>
        <taxon>Viridiplantae</taxon>
        <taxon>Streptophyta</taxon>
        <taxon>Embryophyta</taxon>
        <taxon>Bryophyta</taxon>
        <taxon>Bryophytina</taxon>
        <taxon>Bryopsida</taxon>
        <taxon>Dicranidae</taxon>
        <taxon>Pseudoditrichales</taxon>
        <taxon>Ditrichaceae</taxon>
        <taxon>Ceratodon</taxon>
    </lineage>
</organism>
<dbReference type="PANTHER" id="PTHR15654">
    <property type="entry name" value="COILED-COIL DOMAIN-CONTAINING PROTEIN 113-RELATED"/>
    <property type="match status" value="1"/>
</dbReference>
<keyword evidence="3" id="KW-0966">Cell projection</keyword>
<evidence type="ECO:0000256" key="3">
    <source>
        <dbReference type="ARBA" id="ARBA00023273"/>
    </source>
</evidence>
<feature type="coiled-coil region" evidence="4">
    <location>
        <begin position="270"/>
        <end position="350"/>
    </location>
</feature>
<dbReference type="EMBL" id="CM026426">
    <property type="protein sequence ID" value="KAG0571452.1"/>
    <property type="molecule type" value="Genomic_DNA"/>
</dbReference>
<dbReference type="GO" id="GO:0036064">
    <property type="term" value="C:ciliary basal body"/>
    <property type="evidence" value="ECO:0007669"/>
    <property type="project" value="TreeGrafter"/>
</dbReference>
<sequence length="526" mass="59487">MAEPAKTSNPAEAVGPPTSAAAPDDVSVNPSPSGDTAAANPAGGAPAAVGAPAPAAATAPSAEGAPSAAGGPPSEGALTPPAGAAVPPAGPVEFTPEELEAIEQERIRLEEEAKQQELERMRVEDLRIRKLDKQRKLEEEEGKRIVAARLRVLAEFQKEEINAMTQESLELQKRVVALQKKRKSVNAEQFTLEGQDAYYYARLRKWNETKYEFSRMKDEFDKKIDNVRDKLQEKTDESNARHEGLIHYFWKIARESQDVVSFQRIPKRVLQELEQEERDSIAELQAVRSRGRLLKKQLAKLELKLALKDQLQLETGNLHLVDYEQLKMENESLNQKIQMKNEALSTLRKKTAFLVHTLQHVREKLQFLAVGCEEKGQELENFDKALHGGRIKNSHIKTSIVNMNRKCDALARGVVYIKSPMIWDDMEYQREDIETEEQTFQDLKRRYHDFTIKIQEYRNCLYGLKAIPQPIKKVFARERPPTPPVERGSLRWGTRREVLGQMVVKGMVDLMAEQSGVKPKYDFGSS</sequence>
<dbReference type="Pfam" id="PF13870">
    <property type="entry name" value="CCDC113_CCDC96_CC"/>
    <property type="match status" value="1"/>
</dbReference>
<feature type="compositionally biased region" description="Low complexity" evidence="5">
    <location>
        <begin position="37"/>
        <end position="87"/>
    </location>
</feature>
<protein>
    <recommendedName>
        <fullName evidence="6">CCDC113/CCDC96 coiled-coil domain-containing protein</fullName>
    </recommendedName>
</protein>
<dbReference type="InterPro" id="IPR025254">
    <property type="entry name" value="CCDC113/CCDC96_CC"/>
</dbReference>
<dbReference type="AlphaFoldDB" id="A0A8T0HKY3"/>
<feature type="domain" description="CCDC113/CCDC96 coiled-coil" evidence="6">
    <location>
        <begin position="282"/>
        <end position="455"/>
    </location>
</feature>
<reference evidence="7" key="1">
    <citation type="submission" date="2020-06" db="EMBL/GenBank/DDBJ databases">
        <title>WGS assembly of Ceratodon purpureus strain R40.</title>
        <authorList>
            <person name="Carey S.B."/>
            <person name="Jenkins J."/>
            <person name="Shu S."/>
            <person name="Lovell J.T."/>
            <person name="Sreedasyam A."/>
            <person name="Maumus F."/>
            <person name="Tiley G.P."/>
            <person name="Fernandez-Pozo N."/>
            <person name="Barry K."/>
            <person name="Chen C."/>
            <person name="Wang M."/>
            <person name="Lipzen A."/>
            <person name="Daum C."/>
            <person name="Saski C.A."/>
            <person name="Payton A.C."/>
            <person name="Mcbreen J.C."/>
            <person name="Conrad R.E."/>
            <person name="Kollar L.M."/>
            <person name="Olsson S."/>
            <person name="Huttunen S."/>
            <person name="Landis J.B."/>
            <person name="Wickett N.J."/>
            <person name="Johnson M.G."/>
            <person name="Rensing S.A."/>
            <person name="Grimwood J."/>
            <person name="Schmutz J."/>
            <person name="Mcdaniel S.F."/>
        </authorList>
    </citation>
    <scope>NUCLEOTIDE SEQUENCE</scope>
    <source>
        <strain evidence="7">R40</strain>
    </source>
</reference>